<organism evidence="3 4">
    <name type="scientific">Tropilaelaps mercedesae</name>
    <dbReference type="NCBI Taxonomy" id="418985"/>
    <lineage>
        <taxon>Eukaryota</taxon>
        <taxon>Metazoa</taxon>
        <taxon>Ecdysozoa</taxon>
        <taxon>Arthropoda</taxon>
        <taxon>Chelicerata</taxon>
        <taxon>Arachnida</taxon>
        <taxon>Acari</taxon>
        <taxon>Parasitiformes</taxon>
        <taxon>Mesostigmata</taxon>
        <taxon>Gamasina</taxon>
        <taxon>Dermanyssoidea</taxon>
        <taxon>Laelapidae</taxon>
        <taxon>Tropilaelaps</taxon>
    </lineage>
</organism>
<gene>
    <name evidence="3" type="ORF">BIW11_03243</name>
</gene>
<evidence type="ECO:0000313" key="3">
    <source>
        <dbReference type="EMBL" id="OQR75545.1"/>
    </source>
</evidence>
<dbReference type="InParanoid" id="A0A1V9XPX9"/>
<name>A0A1V9XPX9_9ACAR</name>
<feature type="region of interest" description="Disordered" evidence="1">
    <location>
        <begin position="141"/>
        <end position="160"/>
    </location>
</feature>
<keyword evidence="2" id="KW-1133">Transmembrane helix</keyword>
<dbReference type="Proteomes" id="UP000192247">
    <property type="component" value="Unassembled WGS sequence"/>
</dbReference>
<comment type="caution">
    <text evidence="3">The sequence shown here is derived from an EMBL/GenBank/DDBJ whole genome shotgun (WGS) entry which is preliminary data.</text>
</comment>
<accession>A0A1V9XPX9</accession>
<feature type="transmembrane region" description="Helical" evidence="2">
    <location>
        <begin position="6"/>
        <end position="28"/>
    </location>
</feature>
<reference evidence="3 4" key="1">
    <citation type="journal article" date="2017" name="Gigascience">
        <title>Draft genome of the honey bee ectoparasitic mite, Tropilaelaps mercedesae, is shaped by the parasitic life history.</title>
        <authorList>
            <person name="Dong X."/>
            <person name="Armstrong S.D."/>
            <person name="Xia D."/>
            <person name="Makepeace B.L."/>
            <person name="Darby A.C."/>
            <person name="Kadowaki T."/>
        </authorList>
    </citation>
    <scope>NUCLEOTIDE SEQUENCE [LARGE SCALE GENOMIC DNA]</scope>
    <source>
        <strain evidence="3">Wuxi-XJTLU</strain>
    </source>
</reference>
<dbReference type="AlphaFoldDB" id="A0A1V9XPX9"/>
<dbReference type="EMBL" id="MNPL01006228">
    <property type="protein sequence ID" value="OQR75545.1"/>
    <property type="molecule type" value="Genomic_DNA"/>
</dbReference>
<protein>
    <submittedName>
        <fullName evidence="3">Uncharacterized protein</fullName>
    </submittedName>
</protein>
<evidence type="ECO:0000256" key="2">
    <source>
        <dbReference type="SAM" id="Phobius"/>
    </source>
</evidence>
<proteinExistence type="predicted"/>
<evidence type="ECO:0000256" key="1">
    <source>
        <dbReference type="SAM" id="MobiDB-lite"/>
    </source>
</evidence>
<keyword evidence="4" id="KW-1185">Reference proteome</keyword>
<keyword evidence="2" id="KW-0472">Membrane</keyword>
<keyword evidence="2" id="KW-0812">Transmembrane</keyword>
<sequence length="160" mass="17038">MVNALVASAAFRIGLPIVLIAAVVVVVLQLLRSVVDSKLVVGFMGGGNLVAPRQRILCLQPGATWGRLGSEGSHARKGVQEPGFRLCTLLTDSNGHDSEPASVGPNLRRHVSRSSTSVRGWMDRRADAGCAAWLARNPGASQRLHATSSMKQTNEEKSDE</sequence>
<evidence type="ECO:0000313" key="4">
    <source>
        <dbReference type="Proteomes" id="UP000192247"/>
    </source>
</evidence>